<proteinExistence type="predicted"/>
<dbReference type="Proteomes" id="UP000070444">
    <property type="component" value="Unassembled WGS sequence"/>
</dbReference>
<keyword evidence="6" id="KW-1185">Reference proteome</keyword>
<evidence type="ECO:0000313" key="5">
    <source>
        <dbReference type="EMBL" id="KXN69358.1"/>
    </source>
</evidence>
<dbReference type="GO" id="GO:0005789">
    <property type="term" value="C:endoplasmic reticulum membrane"/>
    <property type="evidence" value="ECO:0007669"/>
    <property type="project" value="InterPro"/>
</dbReference>
<organism evidence="5 6">
    <name type="scientific">Conidiobolus coronatus (strain ATCC 28846 / CBS 209.66 / NRRL 28638)</name>
    <name type="common">Delacroixia coronata</name>
    <dbReference type="NCBI Taxonomy" id="796925"/>
    <lineage>
        <taxon>Eukaryota</taxon>
        <taxon>Fungi</taxon>
        <taxon>Fungi incertae sedis</taxon>
        <taxon>Zoopagomycota</taxon>
        <taxon>Entomophthoromycotina</taxon>
        <taxon>Entomophthoromycetes</taxon>
        <taxon>Entomophthorales</taxon>
        <taxon>Ancylistaceae</taxon>
        <taxon>Conidiobolus</taxon>
    </lineage>
</organism>
<dbReference type="InterPro" id="IPR007203">
    <property type="entry name" value="ORMDL"/>
</dbReference>
<dbReference type="AlphaFoldDB" id="A0A137P303"/>
<evidence type="ECO:0000313" key="6">
    <source>
        <dbReference type="Proteomes" id="UP000070444"/>
    </source>
</evidence>
<accession>A0A137P303</accession>
<dbReference type="Pfam" id="PF04061">
    <property type="entry name" value="ORMDL"/>
    <property type="match status" value="1"/>
</dbReference>
<sequence>MKSIEMKTMTNSPLSFFVSVIIKKQSEPVDLEDYEVDNLLLTHYSNVTDKDITILNLLLITVLKILSFPAQARLSWLLTNLTYNTFTLFLLHFNFGKILNFDSDSTLDHLTIWEQLTHSKRFENSKKLLTLSPLIMFLLSLQFTNYSRIEYWFQVGLVVVNIIPKMKFMDQVRLFGVYSI</sequence>
<keyword evidence="3" id="KW-1133">Transmembrane helix</keyword>
<dbReference type="EMBL" id="KQ964537">
    <property type="protein sequence ID" value="KXN69358.1"/>
    <property type="molecule type" value="Genomic_DNA"/>
</dbReference>
<dbReference type="OrthoDB" id="1932233at2759"/>
<evidence type="ECO:0000256" key="2">
    <source>
        <dbReference type="ARBA" id="ARBA00022692"/>
    </source>
</evidence>
<gene>
    <name evidence="5" type="ORF">CONCODRAFT_8216</name>
</gene>
<dbReference type="STRING" id="796925.A0A137P303"/>
<dbReference type="PANTHER" id="PTHR12665">
    <property type="entry name" value="ORMDL PROTEINS"/>
    <property type="match status" value="1"/>
</dbReference>
<evidence type="ECO:0000256" key="1">
    <source>
        <dbReference type="ARBA" id="ARBA00004141"/>
    </source>
</evidence>
<evidence type="ECO:0008006" key="7">
    <source>
        <dbReference type="Google" id="ProtNLM"/>
    </source>
</evidence>
<evidence type="ECO:0000256" key="4">
    <source>
        <dbReference type="ARBA" id="ARBA00023136"/>
    </source>
</evidence>
<name>A0A137P303_CONC2</name>
<keyword evidence="4" id="KW-0472">Membrane</keyword>
<reference evidence="5 6" key="1">
    <citation type="journal article" date="2015" name="Genome Biol. Evol.">
        <title>Phylogenomic analyses indicate that early fungi evolved digesting cell walls of algal ancestors of land plants.</title>
        <authorList>
            <person name="Chang Y."/>
            <person name="Wang S."/>
            <person name="Sekimoto S."/>
            <person name="Aerts A.L."/>
            <person name="Choi C."/>
            <person name="Clum A."/>
            <person name="LaButti K.M."/>
            <person name="Lindquist E.A."/>
            <person name="Yee Ngan C."/>
            <person name="Ohm R.A."/>
            <person name="Salamov A.A."/>
            <person name="Grigoriev I.V."/>
            <person name="Spatafora J.W."/>
            <person name="Berbee M.L."/>
        </authorList>
    </citation>
    <scope>NUCLEOTIDE SEQUENCE [LARGE SCALE GENOMIC DNA]</scope>
    <source>
        <strain evidence="5 6">NRRL 28638</strain>
    </source>
</reference>
<comment type="subcellular location">
    <subcellularLocation>
        <location evidence="1">Membrane</location>
        <topology evidence="1">Multi-pass membrane protein</topology>
    </subcellularLocation>
</comment>
<evidence type="ECO:0000256" key="3">
    <source>
        <dbReference type="ARBA" id="ARBA00022989"/>
    </source>
</evidence>
<keyword evidence="2" id="KW-0812">Transmembrane</keyword>
<protein>
    <recommendedName>
        <fullName evidence="7">ORMDL-domain-containing protein</fullName>
    </recommendedName>
</protein>